<protein>
    <submittedName>
        <fullName evidence="6">DNA recombination protein RmuC</fullName>
    </submittedName>
</protein>
<comment type="similarity">
    <text evidence="2">Belongs to the RmuC family.</text>
</comment>
<dbReference type="RefSeq" id="WP_091378711.1">
    <property type="nucleotide sequence ID" value="NZ_LT629740.1"/>
</dbReference>
<dbReference type="PANTHER" id="PTHR30563:SF0">
    <property type="entry name" value="DNA RECOMBINATION PROTEIN RMUC"/>
    <property type="match status" value="1"/>
</dbReference>
<comment type="function">
    <text evidence="1">Involved in DNA recombination.</text>
</comment>
<dbReference type="Pfam" id="PF02646">
    <property type="entry name" value="RmuC"/>
    <property type="match status" value="1"/>
</dbReference>
<accession>A0A1H2C3C4</accession>
<gene>
    <name evidence="6" type="ORF">SAMN05216490_4580</name>
</gene>
<reference evidence="6 7" key="1">
    <citation type="submission" date="2016-10" db="EMBL/GenBank/DDBJ databases">
        <authorList>
            <person name="de Groot N.N."/>
        </authorList>
    </citation>
    <scope>NUCLEOTIDE SEQUENCE [LARGE SCALE GENOMIC DNA]</scope>
    <source>
        <strain evidence="6 7">MP1X4</strain>
    </source>
</reference>
<dbReference type="Proteomes" id="UP000199679">
    <property type="component" value="Chromosome I"/>
</dbReference>
<dbReference type="InterPro" id="IPR003798">
    <property type="entry name" value="DNA_recombination_RmuC"/>
</dbReference>
<organism evidence="6 7">
    <name type="scientific">Mucilaginibacter mallensis</name>
    <dbReference type="NCBI Taxonomy" id="652787"/>
    <lineage>
        <taxon>Bacteria</taxon>
        <taxon>Pseudomonadati</taxon>
        <taxon>Bacteroidota</taxon>
        <taxon>Sphingobacteriia</taxon>
        <taxon>Sphingobacteriales</taxon>
        <taxon>Sphingobacteriaceae</taxon>
        <taxon>Mucilaginibacter</taxon>
    </lineage>
</organism>
<evidence type="ECO:0000256" key="3">
    <source>
        <dbReference type="ARBA" id="ARBA00023054"/>
    </source>
</evidence>
<evidence type="ECO:0000256" key="5">
    <source>
        <dbReference type="SAM" id="Coils"/>
    </source>
</evidence>
<dbReference type="OrthoDB" id="370725at2"/>
<name>A0A1H2C3C4_MUCMA</name>
<evidence type="ECO:0000313" key="7">
    <source>
        <dbReference type="Proteomes" id="UP000199679"/>
    </source>
</evidence>
<evidence type="ECO:0000256" key="2">
    <source>
        <dbReference type="ARBA" id="ARBA00009840"/>
    </source>
</evidence>
<keyword evidence="4" id="KW-0233">DNA recombination</keyword>
<proteinExistence type="inferred from homology"/>
<sequence length="466" mass="52754">MSVFVLIAAVVILLIAVFLFIKKPVAADGISAEDFARLKNESDQLKIALAKAEERAFGLAAERDKADKQLQDERIRYENSLNVLNQDLLTEKNRMAKAEEQFKAQRERLGEQEKSIQEIQQKFQLEFQNVANKLLDEKSQKFVETNRANLDVLLNPLKENIKAFEEKVDKVYNMEAAERNTLKGVITQLMDLNKLISSEAQNLTKALKGDNKKQGNWGEVILERVLERSGLVKDQEYRMQVSLSGSDGSRLQPDVIIDLPDEKHLIIDSKVSLIAYERLVNCETEDERKLYSKAHVESIRSHVNGLSAKNYHDLYQINSPDFVLLFIPIESSFSFAVQLDAELFSDAWDKRVVIVSPSTLLATLRTIASIWKQERQNRNVLEIARLSGAMYDKFVGFVGDMESIGKNIKQSQGAYDNAINKLTEGNGNLTKTAEKIKSLGAKANKQLDQKYIDQDDVAEQVKGELK</sequence>
<dbReference type="PANTHER" id="PTHR30563">
    <property type="entry name" value="DNA RECOMBINATION PROTEIN RMUC"/>
    <property type="match status" value="1"/>
</dbReference>
<feature type="coiled-coil region" evidence="5">
    <location>
        <begin position="35"/>
        <end position="122"/>
    </location>
</feature>
<evidence type="ECO:0000313" key="6">
    <source>
        <dbReference type="EMBL" id="SDT64824.1"/>
    </source>
</evidence>
<evidence type="ECO:0000256" key="1">
    <source>
        <dbReference type="ARBA" id="ARBA00003416"/>
    </source>
</evidence>
<evidence type="ECO:0000256" key="4">
    <source>
        <dbReference type="ARBA" id="ARBA00023172"/>
    </source>
</evidence>
<dbReference type="EMBL" id="LT629740">
    <property type="protein sequence ID" value="SDT64824.1"/>
    <property type="molecule type" value="Genomic_DNA"/>
</dbReference>
<dbReference type="GO" id="GO:0006310">
    <property type="term" value="P:DNA recombination"/>
    <property type="evidence" value="ECO:0007669"/>
    <property type="project" value="UniProtKB-KW"/>
</dbReference>
<dbReference type="AlphaFoldDB" id="A0A1H2C3C4"/>
<dbReference type="STRING" id="652787.SAMN05216490_4580"/>
<keyword evidence="3 5" id="KW-0175">Coiled coil</keyword>
<keyword evidence="7" id="KW-1185">Reference proteome</keyword>